<dbReference type="SUPFAM" id="SSF52218">
    <property type="entry name" value="Flavoproteins"/>
    <property type="match status" value="1"/>
</dbReference>
<dbReference type="GO" id="GO:0005506">
    <property type="term" value="F:iron ion binding"/>
    <property type="evidence" value="ECO:0007669"/>
    <property type="project" value="InterPro"/>
</dbReference>
<evidence type="ECO:0000313" key="7">
    <source>
        <dbReference type="Proteomes" id="UP000616885"/>
    </source>
</evidence>
<keyword evidence="1 3" id="KW-0479">Metal-binding</keyword>
<evidence type="ECO:0000256" key="3">
    <source>
        <dbReference type="PIRSR" id="PIRSR602401-1"/>
    </source>
</evidence>
<evidence type="ECO:0000256" key="2">
    <source>
        <dbReference type="ARBA" id="ARBA00023004"/>
    </source>
</evidence>
<reference evidence="6" key="1">
    <citation type="submission" date="2020-10" db="EMBL/GenBank/DDBJ databases">
        <title>High-Quality Genome Resource of Clonostachys rosea strain S41 by Oxford Nanopore Long-Read Sequencing.</title>
        <authorList>
            <person name="Wang H."/>
        </authorList>
    </citation>
    <scope>NUCLEOTIDE SEQUENCE</scope>
    <source>
        <strain evidence="6">S41</strain>
    </source>
</reference>
<dbReference type="InterPro" id="IPR017938">
    <property type="entry name" value="Riboflavin_synthase-like_b-brl"/>
</dbReference>
<dbReference type="PROSITE" id="PS00086">
    <property type="entry name" value="CYTOCHROME_P450"/>
    <property type="match status" value="1"/>
</dbReference>
<dbReference type="GO" id="GO:0010181">
    <property type="term" value="F:FMN binding"/>
    <property type="evidence" value="ECO:0007669"/>
    <property type="project" value="InterPro"/>
</dbReference>
<dbReference type="Pfam" id="PF00258">
    <property type="entry name" value="Flavodoxin_1"/>
    <property type="match status" value="1"/>
</dbReference>
<comment type="cofactor">
    <cofactor evidence="3">
        <name>heme</name>
        <dbReference type="ChEBI" id="CHEBI:30413"/>
    </cofactor>
</comment>
<dbReference type="GO" id="GO:0006707">
    <property type="term" value="P:cholesterol catabolic process"/>
    <property type="evidence" value="ECO:0007669"/>
    <property type="project" value="InterPro"/>
</dbReference>
<protein>
    <recommendedName>
        <fullName evidence="5">Flavodoxin-like domain-containing protein</fullName>
    </recommendedName>
</protein>
<gene>
    <name evidence="6" type="ORF">IM811_011337</name>
</gene>
<sequence>MRSTAQEVLDARKSGQEVRDHDLLAAMLKGIDPQTGQWVSYDSIINDLITFLVAGHDTTSGMLSDTFYHLLKNPETFTTQQEVDPVCGKGPVTLAHISKLGYINGALREALRIDSTIPTIGLSPVYGESSYEFKPELMTEESFNRLNREFHNCWKPFGNGKRSCIDMAFAWQETLIIMVVLLQNFDFTLEPNDYILLHKVSLTLKPGGLKKGAKLRDNLTSQALERRLTGSSTNPELPCKQKDILTDDQNMGVPMILYGSSTGSLPFDHPVVVVTDSYEGELPDDAERFVPWILTRQEIGKQFWRVSHAVFGCGNSEWVTSFHKIPMLVDTRLEELGAQRLAELGKTNISTGAAFTDFEVWEVDTIRPALKECYGTSGSATERSNLNVMNILKLTEIADNDKTIKLLGYPAGNGFNKEIVDKKVSILEVLERFPTLPIPPWLFLSMLSPMIIRQDNATITFSFLRKPSLSGIRLHIGAAASYLGRLGENDFIEAHIMSVCGLR</sequence>
<evidence type="ECO:0000313" key="6">
    <source>
        <dbReference type="EMBL" id="KAF9755896.1"/>
    </source>
</evidence>
<dbReference type="SUPFAM" id="SSF48264">
    <property type="entry name" value="Cytochrome P450"/>
    <property type="match status" value="1"/>
</dbReference>
<dbReference type="PRINTS" id="PR00385">
    <property type="entry name" value="P450"/>
</dbReference>
<comment type="caution">
    <text evidence="6">The sequence shown here is derived from an EMBL/GenBank/DDBJ whole genome shotgun (WGS) entry which is preliminary data.</text>
</comment>
<dbReference type="PANTHER" id="PTHR24293">
    <property type="entry name" value="CYTOCHROME P450 FAMILY 46 SUBFAMILY A"/>
    <property type="match status" value="1"/>
</dbReference>
<evidence type="ECO:0000256" key="1">
    <source>
        <dbReference type="ARBA" id="ARBA00022723"/>
    </source>
</evidence>
<keyword evidence="4" id="KW-0503">Monooxygenase</keyword>
<dbReference type="InterPro" id="IPR039983">
    <property type="entry name" value="CYP46A1"/>
</dbReference>
<accession>A0A8H7TSX7</accession>
<organism evidence="6 7">
    <name type="scientific">Bionectria ochroleuca</name>
    <name type="common">Gliocladium roseum</name>
    <dbReference type="NCBI Taxonomy" id="29856"/>
    <lineage>
        <taxon>Eukaryota</taxon>
        <taxon>Fungi</taxon>
        <taxon>Dikarya</taxon>
        <taxon>Ascomycota</taxon>
        <taxon>Pezizomycotina</taxon>
        <taxon>Sordariomycetes</taxon>
        <taxon>Hypocreomycetidae</taxon>
        <taxon>Hypocreales</taxon>
        <taxon>Bionectriaceae</taxon>
        <taxon>Clonostachys</taxon>
    </lineage>
</organism>
<feature type="domain" description="Flavodoxin-like" evidence="5">
    <location>
        <begin position="269"/>
        <end position="361"/>
    </location>
</feature>
<dbReference type="Gene3D" id="3.40.50.360">
    <property type="match status" value="1"/>
</dbReference>
<dbReference type="AlphaFoldDB" id="A0A8H7TSX7"/>
<feature type="binding site" description="axial binding residue" evidence="3">
    <location>
        <position position="164"/>
    </location>
    <ligand>
        <name>heme</name>
        <dbReference type="ChEBI" id="CHEBI:30413"/>
    </ligand>
    <ligandPart>
        <name>Fe</name>
        <dbReference type="ChEBI" id="CHEBI:18248"/>
    </ligandPart>
</feature>
<proteinExistence type="inferred from homology"/>
<evidence type="ECO:0000259" key="5">
    <source>
        <dbReference type="Pfam" id="PF00258"/>
    </source>
</evidence>
<dbReference type="InterPro" id="IPR008254">
    <property type="entry name" value="Flavodoxin/NO_synth"/>
</dbReference>
<evidence type="ECO:0000256" key="4">
    <source>
        <dbReference type="RuleBase" id="RU000461"/>
    </source>
</evidence>
<keyword evidence="3 4" id="KW-0349">Heme</keyword>
<dbReference type="GO" id="GO:0020037">
    <property type="term" value="F:heme binding"/>
    <property type="evidence" value="ECO:0007669"/>
    <property type="project" value="InterPro"/>
</dbReference>
<comment type="similarity">
    <text evidence="4">Belongs to the cytochrome P450 family.</text>
</comment>
<dbReference type="InterPro" id="IPR036396">
    <property type="entry name" value="Cyt_P450_sf"/>
</dbReference>
<dbReference type="Gene3D" id="1.10.630.10">
    <property type="entry name" value="Cytochrome P450"/>
    <property type="match status" value="2"/>
</dbReference>
<dbReference type="GO" id="GO:0033781">
    <property type="term" value="F:cholesterol 24-hydroxylase activity"/>
    <property type="evidence" value="ECO:0007669"/>
    <property type="project" value="InterPro"/>
</dbReference>
<keyword evidence="2 3" id="KW-0408">Iron</keyword>
<dbReference type="InterPro" id="IPR002401">
    <property type="entry name" value="Cyt_P450_E_grp-I"/>
</dbReference>
<keyword evidence="4" id="KW-0560">Oxidoreductase</keyword>
<dbReference type="Pfam" id="PF00067">
    <property type="entry name" value="p450"/>
    <property type="match status" value="2"/>
</dbReference>
<dbReference type="PANTHER" id="PTHR24293:SF0">
    <property type="entry name" value="CYP46A1 PROTEIN-RELATED"/>
    <property type="match status" value="1"/>
</dbReference>
<dbReference type="InterPro" id="IPR001128">
    <property type="entry name" value="Cyt_P450"/>
</dbReference>
<dbReference type="EMBL" id="JADCTT010000003">
    <property type="protein sequence ID" value="KAF9755896.1"/>
    <property type="molecule type" value="Genomic_DNA"/>
</dbReference>
<dbReference type="Proteomes" id="UP000616885">
    <property type="component" value="Unassembled WGS sequence"/>
</dbReference>
<dbReference type="InterPro" id="IPR029039">
    <property type="entry name" value="Flavoprotein-like_sf"/>
</dbReference>
<dbReference type="InterPro" id="IPR017972">
    <property type="entry name" value="Cyt_P450_CS"/>
</dbReference>
<dbReference type="SUPFAM" id="SSF63380">
    <property type="entry name" value="Riboflavin synthase domain-like"/>
    <property type="match status" value="1"/>
</dbReference>
<dbReference type="PRINTS" id="PR00463">
    <property type="entry name" value="EP450I"/>
</dbReference>
<name>A0A8H7TSX7_BIOOC</name>